<dbReference type="PANTHER" id="PTHR30399">
    <property type="entry name" value="UNCHARACTERIZED PROTEIN YGJP"/>
    <property type="match status" value="1"/>
</dbReference>
<accession>A0ABX1TXL7</accession>
<organism evidence="2 3">
    <name type="scientific">Candidatus Accumulibacter phosphatis</name>
    <dbReference type="NCBI Taxonomy" id="327160"/>
    <lineage>
        <taxon>Bacteria</taxon>
        <taxon>Pseudomonadati</taxon>
        <taxon>Pseudomonadota</taxon>
        <taxon>Betaproteobacteria</taxon>
        <taxon>Candidatus Accumulibacter</taxon>
    </lineage>
</organism>
<protein>
    <submittedName>
        <fullName evidence="2">M48 family peptidase</fullName>
    </submittedName>
</protein>
<sequence>MSWLPDAASPGEPSLPALPAGETARSIELGERTVAYVLRRASRRTIGLTIDHRGLRVGAPRRASLREVESMLLQHGQWIGEKLDEWSTRRAPEVLQITDGLQLPVLGKPLRIRLALGANRGVWNLQATEPTLTLCLRAPTEAARVLEKALREKARELFAERLAHYAPLLGVTLPRLSLSSARTRWGSCSLRSGIHLNWRLIHFPPTVIDYVVAHELAHLREMNHSPEFWRILGAIVPDYRDLRAELREVSKGLARF</sequence>
<evidence type="ECO:0000313" key="2">
    <source>
        <dbReference type="EMBL" id="NMQ27983.1"/>
    </source>
</evidence>
<feature type="domain" description="YgjP-like metallopeptidase" evidence="1">
    <location>
        <begin position="44"/>
        <end position="248"/>
    </location>
</feature>
<dbReference type="CDD" id="cd07344">
    <property type="entry name" value="M48_yhfN_like"/>
    <property type="match status" value="1"/>
</dbReference>
<keyword evidence="3" id="KW-1185">Reference proteome</keyword>
<gene>
    <name evidence="2" type="ORF">E4Q23_09565</name>
</gene>
<dbReference type="Gene3D" id="3.30.2010.10">
    <property type="entry name" value="Metalloproteases ('zincins'), catalytic domain"/>
    <property type="match status" value="1"/>
</dbReference>
<dbReference type="InterPro" id="IPR002725">
    <property type="entry name" value="YgjP-like_metallopeptidase"/>
</dbReference>
<dbReference type="EMBL" id="SPMY01000025">
    <property type="protein sequence ID" value="NMQ27983.1"/>
    <property type="molecule type" value="Genomic_DNA"/>
</dbReference>
<evidence type="ECO:0000313" key="3">
    <source>
        <dbReference type="Proteomes" id="UP000749010"/>
    </source>
</evidence>
<dbReference type="Proteomes" id="UP000749010">
    <property type="component" value="Unassembled WGS sequence"/>
</dbReference>
<dbReference type="InterPro" id="IPR053136">
    <property type="entry name" value="UTP_pyrophosphatase-like"/>
</dbReference>
<evidence type="ECO:0000259" key="1">
    <source>
        <dbReference type="Pfam" id="PF01863"/>
    </source>
</evidence>
<reference evidence="2 3" key="1">
    <citation type="submission" date="2019-03" db="EMBL/GenBank/DDBJ databases">
        <title>Metabolic reconstructions from genomes of highly enriched 'Candidatus Accumulibacter' and 'Candidatus Competibacter' bioreactor populations.</title>
        <authorList>
            <person name="Annavajhala M.K."/>
            <person name="Welles L."/>
            <person name="Abbas B."/>
            <person name="Sorokin D."/>
            <person name="Park H."/>
            <person name="Van Loosdrecht M."/>
            <person name="Chandran K."/>
        </authorList>
    </citation>
    <scope>NUCLEOTIDE SEQUENCE [LARGE SCALE GENOMIC DNA]</scope>
    <source>
        <strain evidence="2 3">SBR_S</strain>
    </source>
</reference>
<dbReference type="PANTHER" id="PTHR30399:SF1">
    <property type="entry name" value="UTP PYROPHOSPHATASE"/>
    <property type="match status" value="1"/>
</dbReference>
<comment type="caution">
    <text evidence="2">The sequence shown here is derived from an EMBL/GenBank/DDBJ whole genome shotgun (WGS) entry which is preliminary data.</text>
</comment>
<proteinExistence type="predicted"/>
<dbReference type="Pfam" id="PF01863">
    <property type="entry name" value="YgjP-like"/>
    <property type="match status" value="1"/>
</dbReference>
<name>A0ABX1TXL7_9PROT</name>
<dbReference type="RefSeq" id="WP_169066441.1">
    <property type="nucleotide sequence ID" value="NZ_SPMY01000025.1"/>
</dbReference>